<keyword evidence="2" id="KW-1185">Reference proteome</keyword>
<comment type="caution">
    <text evidence="1">The sequence shown here is derived from an EMBL/GenBank/DDBJ whole genome shotgun (WGS) entry which is preliminary data.</text>
</comment>
<protein>
    <submittedName>
        <fullName evidence="1">Uncharacterized protein</fullName>
    </submittedName>
</protein>
<organism evidence="1 2">
    <name type="scientific">Linnemannia exigua</name>
    <dbReference type="NCBI Taxonomy" id="604196"/>
    <lineage>
        <taxon>Eukaryota</taxon>
        <taxon>Fungi</taxon>
        <taxon>Fungi incertae sedis</taxon>
        <taxon>Mucoromycota</taxon>
        <taxon>Mortierellomycotina</taxon>
        <taxon>Mortierellomycetes</taxon>
        <taxon>Mortierellales</taxon>
        <taxon>Mortierellaceae</taxon>
        <taxon>Linnemannia</taxon>
    </lineage>
</organism>
<evidence type="ECO:0000313" key="1">
    <source>
        <dbReference type="EMBL" id="KAG0270137.1"/>
    </source>
</evidence>
<dbReference type="Proteomes" id="UP001194580">
    <property type="component" value="Unassembled WGS sequence"/>
</dbReference>
<proteinExistence type="predicted"/>
<sequence>MAEELSQLDIEVTERLHRMAMDKQIEIREEAAKAHRIRIASTAVIKDSHGRARKALKSSQTHVAVHQEVSQSWGTSSTHCGRSFCDQDDDDCNCQMQYDSNNVPDDVLRNNNSSLIPNWQSVIVHDMTPAELLITESNCDDDSNRATTALMSPPLSALCAFSVGKSVGSKGSYSRGSYNKKHQQRHHQQQLSVSILDNIQTSISKLDAKVEKMAKQIADYICGINTAIIKINAKLDVLSKEQMGANGVPLKTLQYSNQKDFER</sequence>
<gene>
    <name evidence="1" type="ORF">BGZ95_001802</name>
</gene>
<evidence type="ECO:0000313" key="2">
    <source>
        <dbReference type="Proteomes" id="UP001194580"/>
    </source>
</evidence>
<accession>A0AAD4D6D6</accession>
<reference evidence="1" key="1">
    <citation type="journal article" date="2020" name="Fungal Divers.">
        <title>Resolving the Mortierellaceae phylogeny through synthesis of multi-gene phylogenetics and phylogenomics.</title>
        <authorList>
            <person name="Vandepol N."/>
            <person name="Liber J."/>
            <person name="Desiro A."/>
            <person name="Na H."/>
            <person name="Kennedy M."/>
            <person name="Barry K."/>
            <person name="Grigoriev I.V."/>
            <person name="Miller A.N."/>
            <person name="O'Donnell K."/>
            <person name="Stajich J.E."/>
            <person name="Bonito G."/>
        </authorList>
    </citation>
    <scope>NUCLEOTIDE SEQUENCE</scope>
    <source>
        <strain evidence="1">NRRL 28262</strain>
    </source>
</reference>
<name>A0AAD4D6D6_9FUNG</name>
<dbReference type="EMBL" id="JAAAIL010001371">
    <property type="protein sequence ID" value="KAG0270137.1"/>
    <property type="molecule type" value="Genomic_DNA"/>
</dbReference>
<dbReference type="AlphaFoldDB" id="A0AAD4D6D6"/>